<dbReference type="GO" id="GO:0046872">
    <property type="term" value="F:metal ion binding"/>
    <property type="evidence" value="ECO:0007669"/>
    <property type="project" value="UniProtKB-KW"/>
</dbReference>
<dbReference type="InterPro" id="IPR051610">
    <property type="entry name" value="GPI/OXD"/>
</dbReference>
<feature type="active site" description="Proton donor" evidence="2">
    <location>
        <position position="370"/>
    </location>
</feature>
<gene>
    <name evidence="7" type="ORF">SAMN05192543_104259</name>
</gene>
<evidence type="ECO:0000256" key="2">
    <source>
        <dbReference type="PIRSR" id="PIRSR617774-1"/>
    </source>
</evidence>
<dbReference type="GO" id="GO:0033609">
    <property type="term" value="P:oxalate metabolic process"/>
    <property type="evidence" value="ECO:0007669"/>
    <property type="project" value="InterPro"/>
</dbReference>
<keyword evidence="3" id="KW-0464">Manganese</keyword>
<dbReference type="CDD" id="cd20305">
    <property type="entry name" value="cupin_OxDC_C"/>
    <property type="match status" value="1"/>
</dbReference>
<feature type="domain" description="Cupin type-1" evidence="6">
    <location>
        <begin position="264"/>
        <end position="406"/>
    </location>
</feature>
<dbReference type="PROSITE" id="PS51318">
    <property type="entry name" value="TAT"/>
    <property type="match status" value="1"/>
</dbReference>
<dbReference type="CDD" id="cd20304">
    <property type="entry name" value="cupin_OxDC_N"/>
    <property type="match status" value="1"/>
</dbReference>
<feature type="chain" id="PRO_5011647252" evidence="5">
    <location>
        <begin position="29"/>
        <end position="418"/>
    </location>
</feature>
<evidence type="ECO:0000256" key="4">
    <source>
        <dbReference type="SAM" id="MobiDB-lite"/>
    </source>
</evidence>
<feature type="binding site" evidence="3">
    <location>
        <position position="317"/>
    </location>
    <ligand>
        <name>Mn(2+)</name>
        <dbReference type="ChEBI" id="CHEBI:29035"/>
        <label>2</label>
    </ligand>
</feature>
<organism evidence="7 8">
    <name type="scientific">Paraburkholderia megapolitana</name>
    <dbReference type="NCBI Taxonomy" id="420953"/>
    <lineage>
        <taxon>Bacteria</taxon>
        <taxon>Pseudomonadati</taxon>
        <taxon>Pseudomonadota</taxon>
        <taxon>Betaproteobacteria</taxon>
        <taxon>Burkholderiales</taxon>
        <taxon>Burkholderiaceae</taxon>
        <taxon>Paraburkholderia</taxon>
    </lineage>
</organism>
<feature type="binding site" evidence="3">
    <location>
        <position position="310"/>
    </location>
    <ligand>
        <name>Mn(2+)</name>
        <dbReference type="ChEBI" id="CHEBI:29035"/>
        <label>2</label>
    </ligand>
</feature>
<evidence type="ECO:0000259" key="6">
    <source>
        <dbReference type="SMART" id="SM00835"/>
    </source>
</evidence>
<dbReference type="OrthoDB" id="1973590at2"/>
<feature type="binding site" evidence="3">
    <location>
        <position position="173"/>
    </location>
    <ligand>
        <name>Mn(2+)</name>
        <dbReference type="ChEBI" id="CHEBI:29035"/>
        <label>1</label>
    </ligand>
</feature>
<evidence type="ECO:0000256" key="5">
    <source>
        <dbReference type="SAM" id="SignalP"/>
    </source>
</evidence>
<name>A0A1I3L5J0_9BURK</name>
<dbReference type="SMART" id="SM00835">
    <property type="entry name" value="Cupin_1"/>
    <property type="match status" value="2"/>
</dbReference>
<keyword evidence="5" id="KW-0732">Signal</keyword>
<feature type="binding site" evidence="3">
    <location>
        <position position="130"/>
    </location>
    <ligand>
        <name>Mn(2+)</name>
        <dbReference type="ChEBI" id="CHEBI:29035"/>
        <label>1</label>
    </ligand>
</feature>
<dbReference type="InterPro" id="IPR017774">
    <property type="entry name" value="Bicupin_oxalate_deCO2ase/Oxase"/>
</dbReference>
<feature type="region of interest" description="Disordered" evidence="4">
    <location>
        <begin position="29"/>
        <end position="69"/>
    </location>
</feature>
<dbReference type="Proteomes" id="UP000199548">
    <property type="component" value="Unassembled WGS sequence"/>
</dbReference>
<dbReference type="InterPro" id="IPR006311">
    <property type="entry name" value="TAT_signal"/>
</dbReference>
<accession>A0A1I3L5J0</accession>
<reference evidence="7 8" key="1">
    <citation type="submission" date="2016-10" db="EMBL/GenBank/DDBJ databases">
        <authorList>
            <person name="de Groot N.N."/>
        </authorList>
    </citation>
    <scope>NUCLEOTIDE SEQUENCE [LARGE SCALE GENOMIC DNA]</scope>
    <source>
        <strain evidence="7 8">LMG 23650</strain>
    </source>
</reference>
<dbReference type="InterPro" id="IPR014710">
    <property type="entry name" value="RmlC-like_jellyroll"/>
</dbReference>
<evidence type="ECO:0000256" key="1">
    <source>
        <dbReference type="ARBA" id="ARBA00022723"/>
    </source>
</evidence>
<dbReference type="PANTHER" id="PTHR35848">
    <property type="entry name" value="OXALATE-BINDING PROTEIN"/>
    <property type="match status" value="1"/>
</dbReference>
<dbReference type="Pfam" id="PF00190">
    <property type="entry name" value="Cupin_1"/>
    <property type="match status" value="2"/>
</dbReference>
<dbReference type="InterPro" id="IPR006045">
    <property type="entry name" value="Cupin_1"/>
</dbReference>
<feature type="binding site" evidence="3">
    <location>
        <position position="134"/>
    </location>
    <ligand>
        <name>Mn(2+)</name>
        <dbReference type="ChEBI" id="CHEBI:29035"/>
        <label>1</label>
    </ligand>
</feature>
<protein>
    <submittedName>
        <fullName evidence="7">Oxalate decarboxylase</fullName>
    </submittedName>
</protein>
<comment type="cofactor">
    <cofactor evidence="3">
        <name>Mn(2+)</name>
        <dbReference type="ChEBI" id="CHEBI:29035"/>
    </cofactor>
    <text evidence="3">Binds 2 manganese ions per subunit.</text>
</comment>
<feature type="binding site" evidence="3">
    <location>
        <position position="312"/>
    </location>
    <ligand>
        <name>Mn(2+)</name>
        <dbReference type="ChEBI" id="CHEBI:29035"/>
        <label>2</label>
    </ligand>
</feature>
<dbReference type="InterPro" id="IPR011051">
    <property type="entry name" value="RmlC_Cupin_sf"/>
</dbReference>
<dbReference type="STRING" id="420953.SAMN05192543_104259"/>
<dbReference type="PANTHER" id="PTHR35848:SF9">
    <property type="entry name" value="SLL1358 PROTEIN"/>
    <property type="match status" value="1"/>
</dbReference>
<dbReference type="EMBL" id="FOQU01000004">
    <property type="protein sequence ID" value="SFI80014.1"/>
    <property type="molecule type" value="Genomic_DNA"/>
</dbReference>
<feature type="domain" description="Cupin type-1" evidence="6">
    <location>
        <begin position="86"/>
        <end position="226"/>
    </location>
</feature>
<dbReference type="SUPFAM" id="SSF51182">
    <property type="entry name" value="RmlC-like cupins"/>
    <property type="match status" value="1"/>
</dbReference>
<dbReference type="AlphaFoldDB" id="A0A1I3L5J0"/>
<feature type="binding site" evidence="3">
    <location>
        <position position="356"/>
    </location>
    <ligand>
        <name>Mn(2+)</name>
        <dbReference type="ChEBI" id="CHEBI:29035"/>
        <label>2</label>
    </ligand>
</feature>
<feature type="signal peptide" evidence="5">
    <location>
        <begin position="1"/>
        <end position="28"/>
    </location>
</feature>
<keyword evidence="1 3" id="KW-0479">Metal-binding</keyword>
<feature type="binding site" evidence="3">
    <location>
        <position position="128"/>
    </location>
    <ligand>
        <name>Mn(2+)</name>
        <dbReference type="ChEBI" id="CHEBI:29035"/>
        <label>1</label>
    </ligand>
</feature>
<proteinExistence type="predicted"/>
<evidence type="ECO:0000313" key="7">
    <source>
        <dbReference type="EMBL" id="SFI80014.1"/>
    </source>
</evidence>
<dbReference type="NCBIfam" id="TIGR03404">
    <property type="entry name" value="bicupin_oxalic"/>
    <property type="match status" value="1"/>
</dbReference>
<evidence type="ECO:0000313" key="8">
    <source>
        <dbReference type="Proteomes" id="UP000199548"/>
    </source>
</evidence>
<dbReference type="Gene3D" id="2.60.120.10">
    <property type="entry name" value="Jelly Rolls"/>
    <property type="match status" value="2"/>
</dbReference>
<sequence>MTDLSRRKILVGAAASAAALGVAASAKAASFGNPDRPPEGQINAKSPTSLNDPGPQNPALAGQFPSFQNPPATDINGMPLFWASFNNAHTRFQNGGWAREVTQDDFAISEDISGVNMRLAANGIREMHWHQQAEWAIMLDGKCRITILDEQGRPQVADVKTGDLWYFPPGLPHSLQGLGPTGAEFLLAFDNGHASEFNTLLLTDWIAHTPPDVLAANFNVTADAFKNIPVDNLWIFQGDDPGPLNAAQRAVQTPLGQPAHPFIFSLSDLPPTKRTKGGMVQIADSRNFTASANVAAALVTIHPGGMRELHWHPNADEWQYYIKGEARMTVFDTGPKAATADFRAGDIGYVKKSLGHYVQNTGNTDLVFLEIFKADHFAEVSLSDWLTHTPPKMVMEHLNITAETLAKFPNSRPDVLPV</sequence>
<keyword evidence="8" id="KW-1185">Reference proteome</keyword>
<dbReference type="RefSeq" id="WP_091012023.1">
    <property type="nucleotide sequence ID" value="NZ_CP041743.1"/>
</dbReference>
<evidence type="ECO:0000256" key="3">
    <source>
        <dbReference type="PIRSR" id="PIRSR617774-2"/>
    </source>
</evidence>